<name>A0ABU2BF57_9MICC</name>
<sequence>MATGLLFLPAGASSASNLEGDDTPPELVGITLDKDVLKTGEIGTYTIRFRDENPIPDQRYVRWLVPFPSFDWPYITTEELHDGQVVPGSLSTKDDGVTSFQLQFRVLDDAPYGAYDRNTSVILEDAKGNHISVGLEPFTVDDPEHPIDNVPTISGERTVGQSFAGSIEAPGAEVMFAWRRQTFNDFVDVGQGAEIFAPPAWYGLNLELTATATWPDGHTLVRRDYSGYLQGIEVDLGTLAFDSQPTVGTPFKATFIPNPELPFTMPWSEIRIAYSSEQLRLADGYYVALPGSEGKPVRASLSYRLPVGYFASSEPEIASIMAPGSMHRSPPLISGTAAVGKTLSANPGTWSGNPDGHTYQWLRNGTPIDMEVLPRYQVVSADVGKSITVQVFSYWNHLVAMPSAVSAKITPVPGSQSAGQITVGGTFAVGKTVTAKPSGWISDSKLTYRWLREGKAITGATKPSYALSATDHGKKVSVAITATKTGYHPASRTSASASVATGTMAPGKVAITGTTRVGNKVTAKTSGWSTGSTLKYQWLREGKAITGATKPTYTPSSGDRTKRVSVRITATKPGYRAASKTSASATVATGVMTRGKIAILGAGKVGNKLTAQTSGWSSGSKLKFQWLRNGKTIARSTNSTYRLGKTDRYTKISVKVRASKPGFATTGYATSKYLAVK</sequence>
<evidence type="ECO:0000313" key="1">
    <source>
        <dbReference type="EMBL" id="MDR7357256.1"/>
    </source>
</evidence>
<evidence type="ECO:0000313" key="2">
    <source>
        <dbReference type="Proteomes" id="UP001183817"/>
    </source>
</evidence>
<organism evidence="1 2">
    <name type="scientific">Paeniglutamicibacter sulfureus</name>
    <dbReference type="NCBI Taxonomy" id="43666"/>
    <lineage>
        <taxon>Bacteria</taxon>
        <taxon>Bacillati</taxon>
        <taxon>Actinomycetota</taxon>
        <taxon>Actinomycetes</taxon>
        <taxon>Micrococcales</taxon>
        <taxon>Micrococcaceae</taxon>
        <taxon>Paeniglutamicibacter</taxon>
    </lineage>
</organism>
<protein>
    <submittedName>
        <fullName evidence="1">Uncharacterized protein</fullName>
    </submittedName>
</protein>
<comment type="caution">
    <text evidence="1">The sequence shown here is derived from an EMBL/GenBank/DDBJ whole genome shotgun (WGS) entry which is preliminary data.</text>
</comment>
<keyword evidence="2" id="KW-1185">Reference proteome</keyword>
<accession>A0ABU2BF57</accession>
<dbReference type="EMBL" id="JAVDYI010000001">
    <property type="protein sequence ID" value="MDR7357256.1"/>
    <property type="molecule type" value="Genomic_DNA"/>
</dbReference>
<proteinExistence type="predicted"/>
<dbReference type="Gene3D" id="2.60.40.2700">
    <property type="match status" value="4"/>
</dbReference>
<dbReference type="Proteomes" id="UP001183817">
    <property type="component" value="Unassembled WGS sequence"/>
</dbReference>
<gene>
    <name evidence="1" type="ORF">J2S64_000947</name>
</gene>
<dbReference type="RefSeq" id="WP_310288577.1">
    <property type="nucleotide sequence ID" value="NZ_BAAAWO010000001.1"/>
</dbReference>
<reference evidence="1 2" key="1">
    <citation type="submission" date="2023-07" db="EMBL/GenBank/DDBJ databases">
        <title>Sequencing the genomes of 1000 actinobacteria strains.</title>
        <authorList>
            <person name="Klenk H.-P."/>
        </authorList>
    </citation>
    <scope>NUCLEOTIDE SEQUENCE [LARGE SCALE GENOMIC DNA]</scope>
    <source>
        <strain evidence="1 2">DSM 20167</strain>
    </source>
</reference>